<dbReference type="RefSeq" id="XP_033444878.1">
    <property type="nucleotide sequence ID" value="XM_033588873.1"/>
</dbReference>
<dbReference type="EMBL" id="ML978992">
    <property type="protein sequence ID" value="KAF1924626.1"/>
    <property type="molecule type" value="Genomic_DNA"/>
</dbReference>
<protein>
    <submittedName>
        <fullName evidence="2">Uncharacterized protein</fullName>
    </submittedName>
</protein>
<dbReference type="GeneID" id="54346520"/>
<gene>
    <name evidence="2" type="ORF">M421DRAFT_278241</name>
</gene>
<organism evidence="2 3">
    <name type="scientific">Didymella exigua CBS 183.55</name>
    <dbReference type="NCBI Taxonomy" id="1150837"/>
    <lineage>
        <taxon>Eukaryota</taxon>
        <taxon>Fungi</taxon>
        <taxon>Dikarya</taxon>
        <taxon>Ascomycota</taxon>
        <taxon>Pezizomycotina</taxon>
        <taxon>Dothideomycetes</taxon>
        <taxon>Pleosporomycetidae</taxon>
        <taxon>Pleosporales</taxon>
        <taxon>Pleosporineae</taxon>
        <taxon>Didymellaceae</taxon>
        <taxon>Didymella</taxon>
    </lineage>
</organism>
<sequence length="94" mass="10627">MQLCPDGRHGRQPTRCGRESAPPHFTLERAICPQRPAVVWLLSTTMYISSLEVTCLPVFLFLRFSSCVYAVLKASCVQHCSRLVEARMPHALRP</sequence>
<proteinExistence type="predicted"/>
<evidence type="ECO:0000313" key="3">
    <source>
        <dbReference type="Proteomes" id="UP000800082"/>
    </source>
</evidence>
<keyword evidence="3" id="KW-1185">Reference proteome</keyword>
<name>A0A6A5RDH4_9PLEO</name>
<evidence type="ECO:0000313" key="2">
    <source>
        <dbReference type="EMBL" id="KAF1924626.1"/>
    </source>
</evidence>
<feature type="region of interest" description="Disordered" evidence="1">
    <location>
        <begin position="1"/>
        <end position="21"/>
    </location>
</feature>
<accession>A0A6A5RDH4</accession>
<dbReference type="AlphaFoldDB" id="A0A6A5RDH4"/>
<dbReference type="Proteomes" id="UP000800082">
    <property type="component" value="Unassembled WGS sequence"/>
</dbReference>
<evidence type="ECO:0000256" key="1">
    <source>
        <dbReference type="SAM" id="MobiDB-lite"/>
    </source>
</evidence>
<reference evidence="2" key="1">
    <citation type="journal article" date="2020" name="Stud. Mycol.">
        <title>101 Dothideomycetes genomes: a test case for predicting lifestyles and emergence of pathogens.</title>
        <authorList>
            <person name="Haridas S."/>
            <person name="Albert R."/>
            <person name="Binder M."/>
            <person name="Bloem J."/>
            <person name="Labutti K."/>
            <person name="Salamov A."/>
            <person name="Andreopoulos B."/>
            <person name="Baker S."/>
            <person name="Barry K."/>
            <person name="Bills G."/>
            <person name="Bluhm B."/>
            <person name="Cannon C."/>
            <person name="Castanera R."/>
            <person name="Culley D."/>
            <person name="Daum C."/>
            <person name="Ezra D."/>
            <person name="Gonzalez J."/>
            <person name="Henrissat B."/>
            <person name="Kuo A."/>
            <person name="Liang C."/>
            <person name="Lipzen A."/>
            <person name="Lutzoni F."/>
            <person name="Magnuson J."/>
            <person name="Mondo S."/>
            <person name="Nolan M."/>
            <person name="Ohm R."/>
            <person name="Pangilinan J."/>
            <person name="Park H.-J."/>
            <person name="Ramirez L."/>
            <person name="Alfaro M."/>
            <person name="Sun H."/>
            <person name="Tritt A."/>
            <person name="Yoshinaga Y."/>
            <person name="Zwiers L.-H."/>
            <person name="Turgeon B."/>
            <person name="Goodwin S."/>
            <person name="Spatafora J."/>
            <person name="Crous P."/>
            <person name="Grigoriev I."/>
        </authorList>
    </citation>
    <scope>NUCLEOTIDE SEQUENCE</scope>
    <source>
        <strain evidence="2">CBS 183.55</strain>
    </source>
</reference>